<gene>
    <name evidence="2" type="ordered locus">Acin_1824</name>
</gene>
<dbReference type="Proteomes" id="UP000007093">
    <property type="component" value="Chromosome"/>
</dbReference>
<feature type="compositionally biased region" description="Basic and acidic residues" evidence="1">
    <location>
        <begin position="2550"/>
        <end position="2564"/>
    </location>
</feature>
<protein>
    <recommendedName>
        <fullName evidence="4">Large polyvalent protein associated domain-containing protein</fullName>
    </recommendedName>
</protein>
<evidence type="ECO:0008006" key="4">
    <source>
        <dbReference type="Google" id="ProtNLM"/>
    </source>
</evidence>
<feature type="region of interest" description="Disordered" evidence="1">
    <location>
        <begin position="2550"/>
        <end position="2578"/>
    </location>
</feature>
<keyword evidence="3" id="KW-1185">Reference proteome</keyword>
<dbReference type="eggNOG" id="ENOG502ZABJ">
    <property type="taxonomic scope" value="Bacteria"/>
</dbReference>
<dbReference type="InParanoid" id="G4Q3W9"/>
<reference evidence="2 3" key="1">
    <citation type="journal article" date="2011" name="J. Bacteriol.">
        <title>Complete genome sequence of Acidaminococcus intestini RYC-MR95, a Gram-negative bacterium from the phylum Firmicutes.</title>
        <authorList>
            <person name="D'Auria G."/>
            <person name="Galan J.C."/>
            <person name="Rodriguez-Alcayna M."/>
            <person name="Moya A."/>
            <person name="Baquero F."/>
            <person name="Latorre A."/>
        </authorList>
    </citation>
    <scope>NUCLEOTIDE SEQUENCE [LARGE SCALE GENOMIC DNA]</scope>
    <source>
        <strain evidence="2 3">RyC-MR95</strain>
    </source>
</reference>
<organism evidence="2 3">
    <name type="scientific">Acidaminococcus intestini (strain RyC-MR95)</name>
    <dbReference type="NCBI Taxonomy" id="568816"/>
    <lineage>
        <taxon>Bacteria</taxon>
        <taxon>Bacillati</taxon>
        <taxon>Bacillota</taxon>
        <taxon>Negativicutes</taxon>
        <taxon>Acidaminococcales</taxon>
        <taxon>Acidaminococcaceae</taxon>
        <taxon>Acidaminococcus</taxon>
    </lineage>
</organism>
<dbReference type="EMBL" id="CP003058">
    <property type="protein sequence ID" value="AEQ23035.1"/>
    <property type="molecule type" value="Genomic_DNA"/>
</dbReference>
<dbReference type="HOGENOM" id="CLU_226540_0_0_9"/>
<proteinExistence type="predicted"/>
<dbReference type="PATRIC" id="fig|568816.4.peg.1771"/>
<dbReference type="KEGG" id="ain:Acin_1824"/>
<accession>G4Q3W9</accession>
<evidence type="ECO:0000313" key="3">
    <source>
        <dbReference type="Proteomes" id="UP000007093"/>
    </source>
</evidence>
<dbReference type="RefSeq" id="WP_014128834.1">
    <property type="nucleotide sequence ID" value="NC_016077.1"/>
</dbReference>
<sequence length="2578" mass="287830">MAKTIYPDAETIRRAANRAKATAVDGRFTDDFINARTYDPYDPPESMKQVKNNTDTVTTMVDQSYLAPAMNDYNDDGGFAPAIGPLKEFAKNFTDGDTQTMTEQSYLWTQDPDAPTANESLNTIGKAIQPTLDAAIRSTTLYNNIQYNYDTEDKYIQARRMGTMFGKSPDYFLADREAYVRAAQMLAGYDMDDRVAPDIDRNDPVAFGKYLNEHYPILASADAATFAVALENAKDVKSVQGIGEALSIAKEMFFIQEESMDIARRHFKGEGGDYLTDTEQDRRVWLNHRLQELKDKIPNFFDSMGLNVLTNTAVQLGGMGLDMGVGAAAGAVAGAATFGVTKNMGAAKAVGSSVMKWGSAASMFYRQVGDKYLEYSAMQASNGKPLYTPDEARVAAAIETGIETGIEFWNYDEIMGALSGGGRRAIMDIVKENKGNRDAIMGGLKGVLKGQLKSWIPRMKEEVVEEGLQSAASDAFHNALLALRPSSKERAFTVGEIVGNAGGAMLEAAPSVMGMVAIGDAASNFGSVRKLAGIARLNSELDMEQVSNAFTFSTLNALKEDIKTNNLFKKDPELYKETVKEAVKDSGMEKVYVDTEMLLKEEGGEQLLNDLGKEAGYTADELQNIKDTNADLEVPTEVYCQVALPSNLADKAIDLTTSDPRHNSPARIKETTERIQRTIVELSERDDKQLAGVIDNIVDSHFKADDTEARALASEIVAANPTDVHKEIVRRRKELKAQWDAMIEPEIENIERANKNPSGGMLMPNDDPTILNDYEKQIRVPYRTEQWKKAFGKESLRKWQYVDLAYATLTNDTNMIPFDLPGSAVEWKLYADKLTDEEMANIEVMHAENKKKLDAISDGIELLNRVDDALQDVDMTETEATRGMDKDTYAVYRSTYEVLMQGNKEVQKSARQSAIIFARMCARLAHEMAEQGALEGTPLQVARMLTIDPNAKTAGEGHNQVAWHGSPFDFDSFDLGKIGAGEGNQAHGWGLYFAKNKKISEAYKSVFGYKGLSINIDDKHYTQNEEGDFVENNKEVEYGSPLSYALNQLIASEGDKKAAIKELRDNAKRRENSEIESAKTQSEAFLKAADLLEKAKNVNTLTGGKLYQVEVPENDVLLDEQKPFSEQPEKVKRGIEQAFKSVDDNLKENFVKRVLDYNDEGDVLGKNYVFYEYKAEHQNEDGTVNYADFFKELDKKDYDVDGQAIYDGFSSVGANFVNGFNDENASKLLNKYGIKGITYEGREDSRCFVVFDDKAVKIIDKYYQDVKTDILGATTVDGRLISLLPKADASTFIHESAHWYLITMEKLAKNKKATKQFKADYQRIRSWTKTKGFKIQKEGHEKFARGFEAYLRSGKAPTAALNGVFARFKQWLSKIYSDFKALGGKPSPTVARVFDRMIATDEEIEIQLKEEGINDFVRAGGYKSASANVKKRWKQWATATREEAKAKVMQKVMADIAEEDATDRNEIVKGFADATREDLAASPLWQAHDAIKAAGGDLSVLQYYNFTPDEYEAAVKEAGGSLDAALATEVEKFKKDLYADRMDPKAIEEMASEAIKKSKYQEMLHELEYQAIAATAIEAVEGPKATERQKTGMKIVRDLVLGSIAERREAARNALAGLPLRQSSNVALWTRKLGQKQNEVYKLMADENWEGAKDAKAEQLMYAAMVTEVGAIKEATLKTVEEVKDNLARIQKGTHRMPIQARYWYEHIAFVLGIKKRDAVEPGEGVKPLAQAFAELLDDGGLDEKPAVDVPQWLIQLSAAQGNVGLDSLTQDEFDKATTLMDSLYKMSARRENLYVVNDGAKLKDVVDELCEHMDVVPELKKTPVDRNTIPDKVVRQVRNAAEFFGNAFGTLVTPATIMQRMDGYADALGHGKTGRATKWLYDSVQKAANKEIVLNAEFARKLDSIFSSYTSGEFSDVRNKRAYKFGERLVTKEELMVLALYCGTEKSYMRILDNEKLSDDEPSVLREVREEADIFARRDRVERELYKALAQLDRKDLETVEKIWDLMGEHFDEESDIMERTTGIPLKKDRTIKVKVTTRDGSQYELKGGYFPIVYDVEQSVAAADMETQDALNSMAPGTKRMGQGKGFTKARADRVTGRPLALTFDTISRKGGEMLHYVAFRETALDVSRIINNKKFAATVKDLMGMQAYKTLQNWAADIWAPPKPDRDPLGMMMRSMRTRTTTAILAYRVSTMLLNFTNIPVAMTYMGAGEFVHAMGDFWQAPRKNLDLVNGMSPFMAERSEHLDANIREAITTAKLEPGPAKMRDTIQKNGFKLIGATDNMFAYPLWLAAYKRVLNEKLQEGIAVEKAQEAAIAESDRAVIKVIGSGDIKDLSPAQKGGEMAKALTMFYTFQNALYNLMANKYYAAKNAALKKYGRTTKLWWLKKEAIIPMGHYFLLTIMGGAMVDTAIRTAMESVGGSDDDKEGFAKKYAQTVLEATTATVPVVRDLSRAFISMVLDPKAKYKQNVRATSAFDLLNRLVKGVSTGVDWWQGNKQRSDLLRDTGKLIGFLGMPDVLIDGASVALQYFESKESERDVGELIRAIILDRKMPKPKKEPKDPFKAQRQKMRQKIRKNQ</sequence>
<dbReference type="STRING" id="568816.Acin_1824"/>
<name>G4Q3W9_ACIIR</name>
<evidence type="ECO:0000313" key="2">
    <source>
        <dbReference type="EMBL" id="AEQ23035.1"/>
    </source>
</evidence>
<feature type="compositionally biased region" description="Basic residues" evidence="1">
    <location>
        <begin position="2566"/>
        <end position="2578"/>
    </location>
</feature>
<evidence type="ECO:0000256" key="1">
    <source>
        <dbReference type="SAM" id="MobiDB-lite"/>
    </source>
</evidence>